<evidence type="ECO:0000313" key="2">
    <source>
        <dbReference type="EMBL" id="KAL3769296.1"/>
    </source>
</evidence>
<dbReference type="InterPro" id="IPR053188">
    <property type="entry name" value="FkbM_Methyltransferase"/>
</dbReference>
<keyword evidence="1" id="KW-1133">Transmembrane helix</keyword>
<evidence type="ECO:0000313" key="3">
    <source>
        <dbReference type="Proteomes" id="UP001530400"/>
    </source>
</evidence>
<dbReference type="SUPFAM" id="SSF53335">
    <property type="entry name" value="S-adenosyl-L-methionine-dependent methyltransferases"/>
    <property type="match status" value="1"/>
</dbReference>
<dbReference type="Gene3D" id="3.40.50.150">
    <property type="entry name" value="Vaccinia Virus protein VP39"/>
    <property type="match status" value="1"/>
</dbReference>
<evidence type="ECO:0008006" key="4">
    <source>
        <dbReference type="Google" id="ProtNLM"/>
    </source>
</evidence>
<dbReference type="EMBL" id="JALLPJ020001334">
    <property type="protein sequence ID" value="KAL3769296.1"/>
    <property type="molecule type" value="Genomic_DNA"/>
</dbReference>
<comment type="caution">
    <text evidence="2">The sequence shown here is derived from an EMBL/GenBank/DDBJ whole genome shotgun (WGS) entry which is preliminary data.</text>
</comment>
<accession>A0ABD3N4Z4</accession>
<dbReference type="Proteomes" id="UP001530400">
    <property type="component" value="Unassembled WGS sequence"/>
</dbReference>
<gene>
    <name evidence="2" type="ORF">ACHAWO_007968</name>
</gene>
<feature type="transmembrane region" description="Helical" evidence="1">
    <location>
        <begin position="263"/>
        <end position="280"/>
    </location>
</feature>
<dbReference type="AlphaFoldDB" id="A0ABD3N4Z4"/>
<protein>
    <recommendedName>
        <fullName evidence="4">Methyltransferase FkbM domain-containing protein</fullName>
    </recommendedName>
</protein>
<keyword evidence="1" id="KW-0472">Membrane</keyword>
<sequence length="291" mass="31411">MAGCSIGSGAAAGRFVEHGLFHGGEGGHVADVACVHRLVESCGGHLGGLGFGSSRLDALNSAFEAFCFMYVTIKKYPISTLEMSPTCKSIMIKHIIAFVALAAATITLTLADNEISVQFAFKNAYPEWKPSGIVDIGANQGGWTTSIQNLYPNIEPSPFHETKLESIKLHFNGAVGYKIALLSKADGESVQFYYNPVTNTGNSMFQENSQHFASVEPQTRTTSKLDTLVSHMDHLDVQGAEHTVLSGASETLKRAVVFEQHKIDLLMVGIVTFAAGYFAGTKKGKRFNKRN</sequence>
<dbReference type="NCBIfam" id="TIGR01444">
    <property type="entry name" value="fkbM_fam"/>
    <property type="match status" value="1"/>
</dbReference>
<keyword evidence="3" id="KW-1185">Reference proteome</keyword>
<reference evidence="2 3" key="1">
    <citation type="submission" date="2024-10" db="EMBL/GenBank/DDBJ databases">
        <title>Updated reference genomes for cyclostephanoid diatoms.</title>
        <authorList>
            <person name="Roberts W.R."/>
            <person name="Alverson A.J."/>
        </authorList>
    </citation>
    <scope>NUCLEOTIDE SEQUENCE [LARGE SCALE GENOMIC DNA]</scope>
    <source>
        <strain evidence="2 3">AJA010-31</strain>
    </source>
</reference>
<dbReference type="PANTHER" id="PTHR36973:SF4">
    <property type="entry name" value="NODULATION PROTEIN"/>
    <property type="match status" value="1"/>
</dbReference>
<evidence type="ECO:0000256" key="1">
    <source>
        <dbReference type="SAM" id="Phobius"/>
    </source>
</evidence>
<dbReference type="InterPro" id="IPR006342">
    <property type="entry name" value="FkbM_mtfrase"/>
</dbReference>
<keyword evidence="1" id="KW-0812">Transmembrane</keyword>
<name>A0ABD3N4Z4_9STRA</name>
<dbReference type="PANTHER" id="PTHR36973">
    <property type="entry name" value="SLL1456 PROTEIN-RELATED"/>
    <property type="match status" value="1"/>
</dbReference>
<proteinExistence type="predicted"/>
<organism evidence="2 3">
    <name type="scientific">Cyclotella atomus</name>
    <dbReference type="NCBI Taxonomy" id="382360"/>
    <lineage>
        <taxon>Eukaryota</taxon>
        <taxon>Sar</taxon>
        <taxon>Stramenopiles</taxon>
        <taxon>Ochrophyta</taxon>
        <taxon>Bacillariophyta</taxon>
        <taxon>Coscinodiscophyceae</taxon>
        <taxon>Thalassiosirophycidae</taxon>
        <taxon>Stephanodiscales</taxon>
        <taxon>Stephanodiscaceae</taxon>
        <taxon>Cyclotella</taxon>
    </lineage>
</organism>
<dbReference type="InterPro" id="IPR029063">
    <property type="entry name" value="SAM-dependent_MTases_sf"/>
</dbReference>